<reference evidence="7 8" key="1">
    <citation type="submission" date="2024-04" db="EMBL/GenBank/DDBJ databases">
        <title>Draft genome sequence of Thalassolituus maritimus NBRC 116585.</title>
        <authorList>
            <person name="Miyakawa T."/>
            <person name="Kusuya Y."/>
            <person name="Miura T."/>
        </authorList>
    </citation>
    <scope>NUCLEOTIDE SEQUENCE [LARGE SCALE GENOMIC DNA]</scope>
    <source>
        <strain evidence="7 8">5NW40-0001</strain>
    </source>
</reference>
<dbReference type="InterPro" id="IPR029787">
    <property type="entry name" value="Nucleotide_cyclase"/>
</dbReference>
<dbReference type="InterPro" id="IPR000160">
    <property type="entry name" value="GGDEF_dom"/>
</dbReference>
<evidence type="ECO:0000259" key="4">
    <source>
        <dbReference type="PROSITE" id="PS50113"/>
    </source>
</evidence>
<dbReference type="InterPro" id="IPR001633">
    <property type="entry name" value="EAL_dom"/>
</dbReference>
<dbReference type="PANTHER" id="PTHR44757">
    <property type="entry name" value="DIGUANYLATE CYCLASE DGCP"/>
    <property type="match status" value="1"/>
</dbReference>
<sequence length="812" mass="91093">MSGERILITEDEKITALDLQKTLERLGYTVVDSVACGEDSIASTRQNTPDLVLMDIHLKTEMLGTEAAKVIHDEMGIPVVFLSAYSDRSVVKEAGESTPYGYLIKPYDPREIDATIQVALAKHSVDHKVQNSDRKLRMALDAANMSAWEWVPEDSDLVPAINVNHSILSQDIEYLVNRLHPDDQVSVVSKLKEEGQVTQQVRIRQEGEDRFLNADLYAAVVPDQKNGSKVVGVIRDIEEEFQKRERLRQAEVVFDSISEAILITDAERKILSTNPAFETITGYSRSEAIGLDPDHFLHARRQKDNVSKQLMEKGNHFWSGEVACNTKSGTRFPAWEHVAGVFDDDGNIINYVFSISDIGELRRAEKSLQRMAYLDSLTGIGNRVHLERSLSSCLARQKEYPQPVAVMYIDLDGFKLINDTLGHAEGDRLLQIIAERFVSSVRDEDIVTRVGGDEFVIVVPSFSDEEGLKVMADKLLHAVSEPITLSREVVEVSASIGISVSGEELVTHDDIITAADTALFHAKDAGKSCFKFYDFELAMVSVEKNRIERNMKGALTNDEICIEFQPLIDMNTGSIYGAEALCRWYSRELGMISPERFIPIAEQSNAILQLGEKVLTESCKQVKEWNEAGWHDLVVSVNVSARQLSDKNFPNIIKALLDEYAISPQSIELEVTETSIQNNKYAKEQLERIKRLGLRLAIDDFGTGYSSLSRLKSLPFDRVKIDRSFVRDLPHSESDVEICKAILALCNVLGMRVTAEGIERQEQLELLREIGCHCAQGFLFSKAMSPEKFSQWVREFGQGSRPSTESHHHRGV</sequence>
<feature type="domain" description="Response regulatory" evidence="2">
    <location>
        <begin position="5"/>
        <end position="120"/>
    </location>
</feature>
<evidence type="ECO:0000259" key="5">
    <source>
        <dbReference type="PROSITE" id="PS50883"/>
    </source>
</evidence>
<dbReference type="InterPro" id="IPR035919">
    <property type="entry name" value="EAL_sf"/>
</dbReference>
<dbReference type="CDD" id="cd00130">
    <property type="entry name" value="PAS"/>
    <property type="match status" value="1"/>
</dbReference>
<dbReference type="Pfam" id="PF13426">
    <property type="entry name" value="PAS_9"/>
    <property type="match status" value="1"/>
</dbReference>
<dbReference type="Proteomes" id="UP001481413">
    <property type="component" value="Unassembled WGS sequence"/>
</dbReference>
<evidence type="ECO:0000259" key="6">
    <source>
        <dbReference type="PROSITE" id="PS50887"/>
    </source>
</evidence>
<dbReference type="Gene3D" id="3.30.450.20">
    <property type="entry name" value="PAS domain"/>
    <property type="match status" value="1"/>
</dbReference>
<dbReference type="PANTHER" id="PTHR44757:SF2">
    <property type="entry name" value="BIOFILM ARCHITECTURE MAINTENANCE PROTEIN MBAA"/>
    <property type="match status" value="1"/>
</dbReference>
<dbReference type="EMBL" id="BAABWH010000004">
    <property type="protein sequence ID" value="GAA6145525.1"/>
    <property type="molecule type" value="Genomic_DNA"/>
</dbReference>
<dbReference type="CDD" id="cd01948">
    <property type="entry name" value="EAL"/>
    <property type="match status" value="1"/>
</dbReference>
<dbReference type="Gene3D" id="3.20.20.450">
    <property type="entry name" value="EAL domain"/>
    <property type="match status" value="1"/>
</dbReference>
<dbReference type="Pfam" id="PF00990">
    <property type="entry name" value="GGDEF"/>
    <property type="match status" value="1"/>
</dbReference>
<dbReference type="SMART" id="SM00448">
    <property type="entry name" value="REC"/>
    <property type="match status" value="1"/>
</dbReference>
<dbReference type="SUPFAM" id="SSF141868">
    <property type="entry name" value="EAL domain-like"/>
    <property type="match status" value="1"/>
</dbReference>
<dbReference type="SUPFAM" id="SSF55073">
    <property type="entry name" value="Nucleotide cyclase"/>
    <property type="match status" value="1"/>
</dbReference>
<name>A0ABP9ZZE8_9GAMM</name>
<dbReference type="PROSITE" id="PS50110">
    <property type="entry name" value="RESPONSE_REGULATORY"/>
    <property type="match status" value="1"/>
</dbReference>
<feature type="domain" description="GGDEF" evidence="6">
    <location>
        <begin position="402"/>
        <end position="535"/>
    </location>
</feature>
<dbReference type="InterPro" id="IPR011006">
    <property type="entry name" value="CheY-like_superfamily"/>
</dbReference>
<evidence type="ECO:0000259" key="3">
    <source>
        <dbReference type="PROSITE" id="PS50112"/>
    </source>
</evidence>
<dbReference type="PROSITE" id="PS50887">
    <property type="entry name" value="GGDEF"/>
    <property type="match status" value="1"/>
</dbReference>
<comment type="caution">
    <text evidence="7">The sequence shown here is derived from an EMBL/GenBank/DDBJ whole genome shotgun (WGS) entry which is preliminary data.</text>
</comment>
<keyword evidence="1" id="KW-0597">Phosphoprotein</keyword>
<dbReference type="Pfam" id="PF00072">
    <property type="entry name" value="Response_reg"/>
    <property type="match status" value="1"/>
</dbReference>
<dbReference type="InterPro" id="IPR035965">
    <property type="entry name" value="PAS-like_dom_sf"/>
</dbReference>
<feature type="domain" description="PAC" evidence="4">
    <location>
        <begin position="318"/>
        <end position="370"/>
    </location>
</feature>
<dbReference type="InterPro" id="IPR000700">
    <property type="entry name" value="PAS-assoc_C"/>
</dbReference>
<dbReference type="PROSITE" id="PS50112">
    <property type="entry name" value="PAS"/>
    <property type="match status" value="1"/>
</dbReference>
<evidence type="ECO:0000259" key="2">
    <source>
        <dbReference type="PROSITE" id="PS50110"/>
    </source>
</evidence>
<dbReference type="NCBIfam" id="TIGR00229">
    <property type="entry name" value="sensory_box"/>
    <property type="match status" value="1"/>
</dbReference>
<feature type="domain" description="PAS" evidence="3">
    <location>
        <begin position="246"/>
        <end position="290"/>
    </location>
</feature>
<dbReference type="SMART" id="SM00086">
    <property type="entry name" value="PAC"/>
    <property type="match status" value="2"/>
</dbReference>
<dbReference type="InterPro" id="IPR001610">
    <property type="entry name" value="PAC"/>
</dbReference>
<dbReference type="SMART" id="SM00052">
    <property type="entry name" value="EAL"/>
    <property type="match status" value="1"/>
</dbReference>
<evidence type="ECO:0000256" key="1">
    <source>
        <dbReference type="PROSITE-ProRule" id="PRU00169"/>
    </source>
</evidence>
<dbReference type="InterPro" id="IPR000014">
    <property type="entry name" value="PAS"/>
</dbReference>
<protein>
    <submittedName>
        <fullName evidence="7">EAL domain-containing protein</fullName>
    </submittedName>
</protein>
<feature type="domain" description="EAL" evidence="5">
    <location>
        <begin position="544"/>
        <end position="797"/>
    </location>
</feature>
<dbReference type="CDD" id="cd17534">
    <property type="entry name" value="REC_DC-like"/>
    <property type="match status" value="1"/>
</dbReference>
<dbReference type="Pfam" id="PF00563">
    <property type="entry name" value="EAL"/>
    <property type="match status" value="1"/>
</dbReference>
<gene>
    <name evidence="7" type="ORF">NBRC116585_16430</name>
</gene>
<dbReference type="InterPro" id="IPR001789">
    <property type="entry name" value="Sig_transdc_resp-reg_receiver"/>
</dbReference>
<dbReference type="SUPFAM" id="SSF52172">
    <property type="entry name" value="CheY-like"/>
    <property type="match status" value="1"/>
</dbReference>
<feature type="modified residue" description="4-aspartylphosphate" evidence="1">
    <location>
        <position position="55"/>
    </location>
</feature>
<dbReference type="SUPFAM" id="SSF55785">
    <property type="entry name" value="PYP-like sensor domain (PAS domain)"/>
    <property type="match status" value="1"/>
</dbReference>
<evidence type="ECO:0000313" key="8">
    <source>
        <dbReference type="Proteomes" id="UP001481413"/>
    </source>
</evidence>
<evidence type="ECO:0000313" key="7">
    <source>
        <dbReference type="EMBL" id="GAA6145525.1"/>
    </source>
</evidence>
<organism evidence="7 8">
    <name type="scientific">Thalassolituus maritimus</name>
    <dbReference type="NCBI Taxonomy" id="484498"/>
    <lineage>
        <taxon>Bacteria</taxon>
        <taxon>Pseudomonadati</taxon>
        <taxon>Pseudomonadota</taxon>
        <taxon>Gammaproteobacteria</taxon>
        <taxon>Oceanospirillales</taxon>
        <taxon>Oceanospirillaceae</taxon>
        <taxon>Thalassolituus</taxon>
    </lineage>
</organism>
<dbReference type="RefSeq" id="WP_353294515.1">
    <property type="nucleotide sequence ID" value="NZ_BAABWH010000004.1"/>
</dbReference>
<dbReference type="PROSITE" id="PS50883">
    <property type="entry name" value="EAL"/>
    <property type="match status" value="1"/>
</dbReference>
<proteinExistence type="predicted"/>
<dbReference type="SMART" id="SM00267">
    <property type="entry name" value="GGDEF"/>
    <property type="match status" value="1"/>
</dbReference>
<accession>A0ABP9ZZE8</accession>
<dbReference type="PROSITE" id="PS50113">
    <property type="entry name" value="PAC"/>
    <property type="match status" value="1"/>
</dbReference>
<dbReference type="InterPro" id="IPR052155">
    <property type="entry name" value="Biofilm_reg_signaling"/>
</dbReference>
<dbReference type="NCBIfam" id="TIGR00254">
    <property type="entry name" value="GGDEF"/>
    <property type="match status" value="1"/>
</dbReference>
<dbReference type="SMART" id="SM00091">
    <property type="entry name" value="PAS"/>
    <property type="match status" value="1"/>
</dbReference>
<dbReference type="CDD" id="cd01949">
    <property type="entry name" value="GGDEF"/>
    <property type="match status" value="1"/>
</dbReference>
<dbReference type="Gene3D" id="3.40.50.2300">
    <property type="match status" value="1"/>
</dbReference>
<dbReference type="InterPro" id="IPR043128">
    <property type="entry name" value="Rev_trsase/Diguanyl_cyclase"/>
</dbReference>
<dbReference type="Gene3D" id="3.30.70.270">
    <property type="match status" value="1"/>
</dbReference>
<keyword evidence="8" id="KW-1185">Reference proteome</keyword>